<dbReference type="InterPro" id="IPR029045">
    <property type="entry name" value="ClpP/crotonase-like_dom_sf"/>
</dbReference>
<proteinExistence type="inferred from homology"/>
<dbReference type="InterPro" id="IPR014748">
    <property type="entry name" value="Enoyl-CoA_hydra_C"/>
</dbReference>
<dbReference type="STRING" id="1907941.BKE30_00995"/>
<evidence type="ECO:0000256" key="1">
    <source>
        <dbReference type="ARBA" id="ARBA00004275"/>
    </source>
</evidence>
<gene>
    <name evidence="5" type="ORF">BKE30_00995</name>
</gene>
<organism evidence="5 6">
    <name type="scientific">Alkanindiges hydrocarboniclasticus</name>
    <dbReference type="NCBI Taxonomy" id="1907941"/>
    <lineage>
        <taxon>Bacteria</taxon>
        <taxon>Pseudomonadati</taxon>
        <taxon>Pseudomonadota</taxon>
        <taxon>Gammaproteobacteria</taxon>
        <taxon>Moraxellales</taxon>
        <taxon>Moraxellaceae</taxon>
        <taxon>Alkanindiges</taxon>
    </lineage>
</organism>
<keyword evidence="6" id="KW-1185">Reference proteome</keyword>
<comment type="subcellular location">
    <subcellularLocation>
        <location evidence="1">Peroxisome</location>
    </subcellularLocation>
</comment>
<comment type="caution">
    <text evidence="5">The sequence shown here is derived from an EMBL/GenBank/DDBJ whole genome shotgun (WGS) entry which is preliminary data.</text>
</comment>
<evidence type="ECO:0000256" key="3">
    <source>
        <dbReference type="ARBA" id="ARBA00023140"/>
    </source>
</evidence>
<dbReference type="CDD" id="cd06558">
    <property type="entry name" value="crotonase-like"/>
    <property type="match status" value="1"/>
</dbReference>
<evidence type="ECO:0000313" key="5">
    <source>
        <dbReference type="EMBL" id="ONG42111.1"/>
    </source>
</evidence>
<dbReference type="GO" id="GO:0004165">
    <property type="term" value="F:delta(3)-delta(2)-enoyl-CoA isomerase activity"/>
    <property type="evidence" value="ECO:0007669"/>
    <property type="project" value="UniProtKB-ARBA"/>
</dbReference>
<evidence type="ECO:0000313" key="6">
    <source>
        <dbReference type="Proteomes" id="UP000192132"/>
    </source>
</evidence>
<keyword evidence="3" id="KW-0576">Peroxisome</keyword>
<dbReference type="InterPro" id="IPR051053">
    <property type="entry name" value="ECH/Chromodomain_protein"/>
</dbReference>
<keyword evidence="4" id="KW-0413">Isomerase</keyword>
<dbReference type="SUPFAM" id="SSF52096">
    <property type="entry name" value="ClpP/crotonase"/>
    <property type="match status" value="1"/>
</dbReference>
<reference evidence="5 6" key="1">
    <citation type="submission" date="2016-10" db="EMBL/GenBank/DDBJ databases">
        <title>Draft Genome sequence of Alkanindiges sp. strain H1.</title>
        <authorList>
            <person name="Subhash Y."/>
            <person name="Lee S."/>
        </authorList>
    </citation>
    <scope>NUCLEOTIDE SEQUENCE [LARGE SCALE GENOMIC DNA]</scope>
    <source>
        <strain evidence="5 6">H1</strain>
    </source>
</reference>
<dbReference type="AlphaFoldDB" id="A0A1S8CXQ2"/>
<comment type="similarity">
    <text evidence="2">Belongs to the enoyl-CoA hydratase/isomerase family.</text>
</comment>
<protein>
    <submittedName>
        <fullName evidence="5">Enoyl-CoA hydratase</fullName>
    </submittedName>
</protein>
<dbReference type="Proteomes" id="UP000192132">
    <property type="component" value="Unassembled WGS sequence"/>
</dbReference>
<dbReference type="PANTHER" id="PTHR43684:SF1">
    <property type="entry name" value="ENOYL-COA DELTA ISOMERASE 2"/>
    <property type="match status" value="1"/>
</dbReference>
<dbReference type="InterPro" id="IPR001753">
    <property type="entry name" value="Enoyl-CoA_hydra/iso"/>
</dbReference>
<dbReference type="OrthoDB" id="9797151at2"/>
<accession>A0A1S8CXQ2</accession>
<sequence>MTLAYMTAPHQNLNAQLHDNGILELVLNRPERKNAFFGDFYLALAQVLNEADQSNAVRVVLLRGEQDFCAGNDLQDFIDNPPQNTQAPAFAVLRAAANFSKPLVIAIKGVAIGIGSTLLLHADLVYTDAKARFQLPFLTLGLVPEGASTLLLPQRAGYLKAAEMLLLGEPFNAQAALSAGLVNQIIEDEDVYAYAMNKAKRLTQLPMVSLKMSKQLLRGQTPQVLEQINAEGELFIERAQSAALHEAVAAFKEKRAPDFRQFED</sequence>
<evidence type="ECO:0000256" key="4">
    <source>
        <dbReference type="ARBA" id="ARBA00023235"/>
    </source>
</evidence>
<evidence type="ECO:0000256" key="2">
    <source>
        <dbReference type="ARBA" id="ARBA00005254"/>
    </source>
</evidence>
<dbReference type="RefSeq" id="WP_076876802.1">
    <property type="nucleotide sequence ID" value="NZ_MLCN01000003.1"/>
</dbReference>
<dbReference type="EMBL" id="MLCN01000003">
    <property type="protein sequence ID" value="ONG42111.1"/>
    <property type="molecule type" value="Genomic_DNA"/>
</dbReference>
<name>A0A1S8CXQ2_9GAMM</name>
<dbReference type="Pfam" id="PF00378">
    <property type="entry name" value="ECH_1"/>
    <property type="match status" value="1"/>
</dbReference>
<dbReference type="Gene3D" id="1.10.12.10">
    <property type="entry name" value="Lyase 2-enoyl-coa Hydratase, Chain A, domain 2"/>
    <property type="match status" value="1"/>
</dbReference>
<dbReference type="Gene3D" id="3.90.226.10">
    <property type="entry name" value="2-enoyl-CoA Hydratase, Chain A, domain 1"/>
    <property type="match status" value="1"/>
</dbReference>
<dbReference type="PANTHER" id="PTHR43684">
    <property type="match status" value="1"/>
</dbReference>